<dbReference type="Proteomes" id="UP000046395">
    <property type="component" value="Unassembled WGS sequence"/>
</dbReference>
<keyword evidence="2" id="KW-1185">Reference proteome</keyword>
<organism evidence="2 3">
    <name type="scientific">Trichuris muris</name>
    <name type="common">Mouse whipworm</name>
    <dbReference type="NCBI Taxonomy" id="70415"/>
    <lineage>
        <taxon>Eukaryota</taxon>
        <taxon>Metazoa</taxon>
        <taxon>Ecdysozoa</taxon>
        <taxon>Nematoda</taxon>
        <taxon>Enoplea</taxon>
        <taxon>Dorylaimia</taxon>
        <taxon>Trichinellida</taxon>
        <taxon>Trichuridae</taxon>
        <taxon>Trichuris</taxon>
    </lineage>
</organism>
<name>A0A5S6QN82_TRIMR</name>
<dbReference type="AlphaFoldDB" id="A0A5S6QN82"/>
<dbReference type="WBParaSite" id="TMUE_2000008619.1">
    <property type="protein sequence ID" value="TMUE_2000008619.1"/>
    <property type="gene ID" value="WBGene00300343"/>
</dbReference>
<feature type="compositionally biased region" description="Polar residues" evidence="1">
    <location>
        <begin position="1"/>
        <end position="11"/>
    </location>
</feature>
<feature type="region of interest" description="Disordered" evidence="1">
    <location>
        <begin position="69"/>
        <end position="91"/>
    </location>
</feature>
<feature type="compositionally biased region" description="Basic residues" evidence="1">
    <location>
        <begin position="80"/>
        <end position="91"/>
    </location>
</feature>
<accession>A0A5S6QN82</accession>
<proteinExistence type="predicted"/>
<evidence type="ECO:0000256" key="1">
    <source>
        <dbReference type="SAM" id="MobiDB-lite"/>
    </source>
</evidence>
<sequence length="91" mass="9918">MNGHSQRSSKPLPTAIHRHKEVDGRKAAASSSTCETSLSKHRQGRNGFLVMLMGSSMQAYTEKALGQDLTSLHETDSRKVAAKRAARRATP</sequence>
<reference evidence="3" key="1">
    <citation type="submission" date="2019-12" db="UniProtKB">
        <authorList>
            <consortium name="WormBaseParasite"/>
        </authorList>
    </citation>
    <scope>IDENTIFICATION</scope>
</reference>
<evidence type="ECO:0000313" key="3">
    <source>
        <dbReference type="WBParaSite" id="TMUE_2000008619.1"/>
    </source>
</evidence>
<evidence type="ECO:0000313" key="2">
    <source>
        <dbReference type="Proteomes" id="UP000046395"/>
    </source>
</evidence>
<protein>
    <submittedName>
        <fullName evidence="3">Uncharacterized protein</fullName>
    </submittedName>
</protein>
<feature type="region of interest" description="Disordered" evidence="1">
    <location>
        <begin position="1"/>
        <end position="41"/>
    </location>
</feature>